<dbReference type="PANTHER" id="PTHR19857:SF8">
    <property type="entry name" value="ANGIO-ASSOCIATED MIGRATORY CELL PROTEIN"/>
    <property type="match status" value="1"/>
</dbReference>
<evidence type="ECO:0000256" key="1">
    <source>
        <dbReference type="ARBA" id="ARBA00022574"/>
    </source>
</evidence>
<dbReference type="PANTHER" id="PTHR19857">
    <property type="entry name" value="MITOCHONDRIAL DIVISION PROTEIN 1-RELATED"/>
    <property type="match status" value="1"/>
</dbReference>
<sequence>MDIPTTKASAPTAPGDTLTALLGVKGPLRLLPQGPAPKPHIVLKRDYSRIAEGADAKSRGVLRFSFIAGKKFAINKGQQLLFTIAPPADAGGKTPLASDTTFLLEGDILDTAGESASEPPIVSGVESAGVERRVSFEGMLPPRMRKSQIHKQACAGFAKGGMESTPTATPAPPPANTPAPRVFADCEVQTETIPTAISRQTTPIPRTLSYSAQNHEASPTQLPSPVSADHAREIIPDALSHFEHEDADDCARSDRSLSPMDLGSESSTPASTLAPLPAVSIDSEGSLLLQSPRRDTAPPPASTAHLAEDVKSDSAAEVPPSSSNALSAVAAQASPLTERLSTEAAVHGGTPTEGSTAENAVAQVQQTSFAGQDIAPSSATLGLGPRIVTDDAPTSPRAVKPTPRSQSQRGAGGEEGLAHEPSGTPLDDAPARAKDRNVTIARQAAPTFVKSVQASLPTTWEADEWGTSAAPYIPTPTIGNPLGIRPSSSLPPLPKHVPKGPRALNAAQTAPKKPVVVGAKWSAARSAGSSATGSSLGSVSASSSSSSLAQASSASSIPTSPAPAPAAKPVLKASLSEMLRYTSPSPPPPPPPTESPPPVPSLPWGKPAASFQKSPTWSSPPEGFSSPPPPNHSYQKSPFWTPPAEPAALPGSSKDKSTSGWNLPEWATEDEVEAAFLRSLKSHPYDAPVPMDSYAFTPAGARTPNPYCEPASWGPLVPIPSGALTPNPYCKPASTDSYAFTPAGALTPNPYCEPVSTAFRAPTPTAMSHDLMPTPSARPTAFNSDSAMWTPEASPPLLFQGNKRSRKRAYEEWKNENWSQSMTEHSKRLKTDASASPGSSSSYTAHASISAPTSSLVSMVPAPPPDSSACRSPATYVRPYYAKESGSWSTRVIVPIPKLPMTHPLPARPIAGGSSYRPSTKSRRKHKSRSSQPRRSTDWPATMPNAEYRLHSALGGVDASVQKIMFNGDGTQVAFICADRTLRIWDNKPAAGEVARLAHSSLIASACWLEGPAAVMTMCVDGTLSTWTRSAGNDWKYAMLIKVPELPVSDAPFCMAYHKDRIAVSMMSVVKVWLLISGKWQAQREIARSGVTALKFVQDGDALIGGCRDGVLWYCEIPNGTLRVHAFLSQKPIISIDTHPTGTYLLVGQEGGKAHLVTMRPNQNKGNIERTYTSEKIQAMSQKGFPAVFATKGQAVLYGTMNGCALVWDRKKGCIVYGLKHPEGDPVETAATFDGRPGVEGWIITGTKQGRVFWWPVPVAAAPGTAGSGTRTSAFGLPRTGNN</sequence>
<feature type="compositionally biased region" description="Low complexity" evidence="4">
    <location>
        <begin position="1264"/>
        <end position="1275"/>
    </location>
</feature>
<feature type="region of interest" description="Disordered" evidence="4">
    <location>
        <begin position="900"/>
        <end position="942"/>
    </location>
</feature>
<feature type="region of interest" description="Disordered" evidence="4">
    <location>
        <begin position="483"/>
        <end position="665"/>
    </location>
</feature>
<dbReference type="OMA" id="CEIPNGT"/>
<feature type="compositionally biased region" description="Polar residues" evidence="4">
    <location>
        <begin position="371"/>
        <end position="380"/>
    </location>
</feature>
<feature type="region of interest" description="Disordered" evidence="4">
    <location>
        <begin position="245"/>
        <end position="275"/>
    </location>
</feature>
<evidence type="ECO:0000256" key="2">
    <source>
        <dbReference type="ARBA" id="ARBA00022737"/>
    </source>
</evidence>
<dbReference type="EMBL" id="KN817631">
    <property type="protein sequence ID" value="KJA15965.1"/>
    <property type="molecule type" value="Genomic_DNA"/>
</dbReference>
<feature type="repeat" description="WD" evidence="3">
    <location>
        <begin position="954"/>
        <end position="986"/>
    </location>
</feature>
<reference evidence="6" key="1">
    <citation type="submission" date="2014-04" db="EMBL/GenBank/DDBJ databases">
        <title>Evolutionary Origins and Diversification of the Mycorrhizal Mutualists.</title>
        <authorList>
            <consortium name="DOE Joint Genome Institute"/>
            <consortium name="Mycorrhizal Genomics Consortium"/>
            <person name="Kohler A."/>
            <person name="Kuo A."/>
            <person name="Nagy L.G."/>
            <person name="Floudas D."/>
            <person name="Copeland A."/>
            <person name="Barry K.W."/>
            <person name="Cichocki N."/>
            <person name="Veneault-Fourrey C."/>
            <person name="LaButti K."/>
            <person name="Lindquist E.A."/>
            <person name="Lipzen A."/>
            <person name="Lundell T."/>
            <person name="Morin E."/>
            <person name="Murat C."/>
            <person name="Riley R."/>
            <person name="Ohm R."/>
            <person name="Sun H."/>
            <person name="Tunlid A."/>
            <person name="Henrissat B."/>
            <person name="Grigoriev I.V."/>
            <person name="Hibbett D.S."/>
            <person name="Martin F."/>
        </authorList>
    </citation>
    <scope>NUCLEOTIDE SEQUENCE [LARGE SCALE GENOMIC DNA]</scope>
    <source>
        <strain evidence="6">FD-334 SS-4</strain>
    </source>
</reference>
<feature type="compositionally biased region" description="Basic residues" evidence="4">
    <location>
        <begin position="920"/>
        <end position="929"/>
    </location>
</feature>
<gene>
    <name evidence="5" type="ORF">HYPSUDRAFT_219776</name>
</gene>
<dbReference type="InterPro" id="IPR001680">
    <property type="entry name" value="WD40_rpt"/>
</dbReference>
<organism evidence="5 6">
    <name type="scientific">Hypholoma sublateritium (strain FD-334 SS-4)</name>
    <dbReference type="NCBI Taxonomy" id="945553"/>
    <lineage>
        <taxon>Eukaryota</taxon>
        <taxon>Fungi</taxon>
        <taxon>Dikarya</taxon>
        <taxon>Basidiomycota</taxon>
        <taxon>Agaricomycotina</taxon>
        <taxon>Agaricomycetes</taxon>
        <taxon>Agaricomycetidae</taxon>
        <taxon>Agaricales</taxon>
        <taxon>Agaricineae</taxon>
        <taxon>Strophariaceae</taxon>
        <taxon>Hypholoma</taxon>
    </lineage>
</organism>
<feature type="compositionally biased region" description="Low complexity" evidence="4">
    <location>
        <begin position="833"/>
        <end position="846"/>
    </location>
</feature>
<dbReference type="Proteomes" id="UP000054270">
    <property type="component" value="Unassembled WGS sequence"/>
</dbReference>
<keyword evidence="6" id="KW-1185">Reference proteome</keyword>
<feature type="compositionally biased region" description="Pro residues" evidence="4">
    <location>
        <begin position="584"/>
        <end position="601"/>
    </location>
</feature>
<protein>
    <submittedName>
        <fullName evidence="5">Uncharacterized protein</fullName>
    </submittedName>
</protein>
<evidence type="ECO:0000256" key="3">
    <source>
        <dbReference type="PROSITE-ProRule" id="PRU00221"/>
    </source>
</evidence>
<feature type="region of interest" description="Disordered" evidence="4">
    <location>
        <begin position="371"/>
        <end position="430"/>
    </location>
</feature>
<feature type="region of interest" description="Disordered" evidence="4">
    <location>
        <begin position="290"/>
        <end position="330"/>
    </location>
</feature>
<feature type="compositionally biased region" description="Basic and acidic residues" evidence="4">
    <location>
        <begin position="245"/>
        <end position="255"/>
    </location>
</feature>
<name>A0A0D2P6C0_HYPSF</name>
<dbReference type="STRING" id="945553.A0A0D2P6C0"/>
<dbReference type="InterPro" id="IPR036322">
    <property type="entry name" value="WD40_repeat_dom_sf"/>
</dbReference>
<accession>A0A0D2P6C0</accession>
<proteinExistence type="predicted"/>
<dbReference type="InterPro" id="IPR051179">
    <property type="entry name" value="WD_repeat_multifunction"/>
</dbReference>
<evidence type="ECO:0000313" key="5">
    <source>
        <dbReference type="EMBL" id="KJA15965.1"/>
    </source>
</evidence>
<dbReference type="OrthoDB" id="3236053at2759"/>
<feature type="region of interest" description="Disordered" evidence="4">
    <location>
        <begin position="814"/>
        <end position="846"/>
    </location>
</feature>
<feature type="compositionally biased region" description="Low complexity" evidence="4">
    <location>
        <begin position="522"/>
        <end position="559"/>
    </location>
</feature>
<evidence type="ECO:0000313" key="6">
    <source>
        <dbReference type="Proteomes" id="UP000054270"/>
    </source>
</evidence>
<dbReference type="PROSITE" id="PS50082">
    <property type="entry name" value="WD_REPEATS_2"/>
    <property type="match status" value="1"/>
</dbReference>
<evidence type="ECO:0000256" key="4">
    <source>
        <dbReference type="SAM" id="MobiDB-lite"/>
    </source>
</evidence>
<dbReference type="SMART" id="SM00320">
    <property type="entry name" value="WD40"/>
    <property type="match status" value="4"/>
</dbReference>
<keyword evidence="2" id="KW-0677">Repeat</keyword>
<keyword evidence="1 3" id="KW-0853">WD repeat</keyword>
<dbReference type="InterPro" id="IPR015943">
    <property type="entry name" value="WD40/YVTN_repeat-like_dom_sf"/>
</dbReference>
<feature type="region of interest" description="Disordered" evidence="4">
    <location>
        <begin position="1264"/>
        <end position="1283"/>
    </location>
</feature>
<feature type="region of interest" description="Disordered" evidence="4">
    <location>
        <begin position="159"/>
        <end position="181"/>
    </location>
</feature>
<dbReference type="Gene3D" id="2.130.10.10">
    <property type="entry name" value="YVTN repeat-like/Quinoprotein amine dehydrogenase"/>
    <property type="match status" value="1"/>
</dbReference>
<dbReference type="SUPFAM" id="SSF50978">
    <property type="entry name" value="WD40 repeat-like"/>
    <property type="match status" value="1"/>
</dbReference>